<accession>A0A5J5IQV8</accession>
<dbReference type="InterPro" id="IPR016024">
    <property type="entry name" value="ARM-type_fold"/>
</dbReference>
<dbReference type="Gene3D" id="1.20.1660.10">
    <property type="entry name" value="Hypothetical protein (EF3068)"/>
    <property type="match status" value="1"/>
</dbReference>
<keyword evidence="2" id="KW-1185">Reference proteome</keyword>
<evidence type="ECO:0008006" key="3">
    <source>
        <dbReference type="Google" id="ProtNLM"/>
    </source>
</evidence>
<name>A0A5J5IQV8_9MICO</name>
<sequence>MSASHLADEIRAKLRAAADPARAARQQAYMKSAMPFLGVRVPEARLIARTAAAAGESDADALRETARGLWDAASHREERYAAMALLALPSVRGNAASAPLVESTLKHLP</sequence>
<dbReference type="Pfam" id="PF08713">
    <property type="entry name" value="DNA_alkylation"/>
    <property type="match status" value="1"/>
</dbReference>
<dbReference type="AlphaFoldDB" id="A0A5J5IQV8"/>
<dbReference type="SUPFAM" id="SSF48371">
    <property type="entry name" value="ARM repeat"/>
    <property type="match status" value="1"/>
</dbReference>
<dbReference type="InterPro" id="IPR014825">
    <property type="entry name" value="DNA_alkylation"/>
</dbReference>
<reference evidence="2" key="1">
    <citation type="submission" date="2019-09" db="EMBL/GenBank/DDBJ databases">
        <title>Mumia zhuanghuii sp. nov. isolated from the intestinal contents of plateau pika (Ochotona curzoniae) in the Qinghai-Tibet plateau of China.</title>
        <authorList>
            <person name="Tian Z."/>
        </authorList>
    </citation>
    <scope>NUCLEOTIDE SEQUENCE [LARGE SCALE GENOMIC DNA]</scope>
    <source>
        <strain evidence="2">DSM 25564</strain>
    </source>
</reference>
<protein>
    <recommendedName>
        <fullName evidence="3">DNA alkylation repair protein</fullName>
    </recommendedName>
</protein>
<evidence type="ECO:0000313" key="1">
    <source>
        <dbReference type="EMBL" id="KAA9087026.1"/>
    </source>
</evidence>
<dbReference type="Proteomes" id="UP000327039">
    <property type="component" value="Unassembled WGS sequence"/>
</dbReference>
<dbReference type="OrthoDB" id="9775346at2"/>
<proteinExistence type="predicted"/>
<dbReference type="RefSeq" id="WP_150419192.1">
    <property type="nucleotide sequence ID" value="NZ_VYRZ01000002.1"/>
</dbReference>
<comment type="caution">
    <text evidence="1">The sequence shown here is derived from an EMBL/GenBank/DDBJ whole genome shotgun (WGS) entry which is preliminary data.</text>
</comment>
<organism evidence="1 2">
    <name type="scientific">Microbacterium radiodurans</name>
    <dbReference type="NCBI Taxonomy" id="661398"/>
    <lineage>
        <taxon>Bacteria</taxon>
        <taxon>Bacillati</taxon>
        <taxon>Actinomycetota</taxon>
        <taxon>Actinomycetes</taxon>
        <taxon>Micrococcales</taxon>
        <taxon>Microbacteriaceae</taxon>
        <taxon>Microbacterium</taxon>
    </lineage>
</organism>
<gene>
    <name evidence="1" type="ORF">F6B42_08655</name>
</gene>
<dbReference type="EMBL" id="VYRZ01000002">
    <property type="protein sequence ID" value="KAA9087026.1"/>
    <property type="molecule type" value="Genomic_DNA"/>
</dbReference>
<evidence type="ECO:0000313" key="2">
    <source>
        <dbReference type="Proteomes" id="UP000327039"/>
    </source>
</evidence>